<dbReference type="InterPro" id="IPR050595">
    <property type="entry name" value="Bact_response_regulator"/>
</dbReference>
<dbReference type="SUPFAM" id="SSF52172">
    <property type="entry name" value="CheY-like"/>
    <property type="match status" value="1"/>
</dbReference>
<dbReference type="EMBL" id="JJML01000023">
    <property type="protein sequence ID" value="KGF72597.1"/>
    <property type="molecule type" value="Genomic_DNA"/>
</dbReference>
<dbReference type="PANTHER" id="PTHR44591">
    <property type="entry name" value="STRESS RESPONSE REGULATOR PROTEIN 1"/>
    <property type="match status" value="1"/>
</dbReference>
<comment type="caution">
    <text evidence="4">The sequence shown here is derived from an EMBL/GenBank/DDBJ whole genome shotgun (WGS) entry which is preliminary data.</text>
</comment>
<sequence length="324" mass="35312">MTFISKEGKGSEFTLLLPPGDTTCFTDTGDQDIVSSLAGEQVTEPSPESTTSGSRLALLVEAAPHFVESLHQQLTELGYWVVIARSGTEALEKARRLQPCVIFLNPLLPQLSGWDVLTLIKSHLSTRRIPIIVTATRAEKAQAMQNQADGFLNLPVDKADLQKCLSSLFNLPQAIPRQQPVVKSLILLHLVGTNPLISSLGTSPASTEFFRDLDSLMYIQPCRILEADDLEQAELLARVWKPQVVLLDGTGSHEPLQYLQYLSQQPLLSTLPLVTLTPEMTLAAQQIPGLLVFPHGSEVPMADVGESSLLSTLQRAATSPSICR</sequence>
<dbReference type="STRING" id="1497020.DO97_07385"/>
<dbReference type="Pfam" id="PF00072">
    <property type="entry name" value="Response_reg"/>
    <property type="match status" value="1"/>
</dbReference>
<feature type="domain" description="Response regulatory" evidence="3">
    <location>
        <begin position="56"/>
        <end position="169"/>
    </location>
</feature>
<proteinExistence type="predicted"/>
<dbReference type="InterPro" id="IPR001789">
    <property type="entry name" value="Sig_transdc_resp-reg_receiver"/>
</dbReference>
<evidence type="ECO:0000313" key="5">
    <source>
        <dbReference type="Proteomes" id="UP000030170"/>
    </source>
</evidence>
<dbReference type="Proteomes" id="UP000030170">
    <property type="component" value="Unassembled WGS sequence"/>
</dbReference>
<dbReference type="AlphaFoldDB" id="A0A098TL69"/>
<keyword evidence="5" id="KW-1185">Reference proteome</keyword>
<gene>
    <name evidence="4" type="ORF">DO97_07385</name>
</gene>
<organism evidence="4 5">
    <name type="scientific">Neosynechococcus sphagnicola sy1</name>
    <dbReference type="NCBI Taxonomy" id="1497020"/>
    <lineage>
        <taxon>Bacteria</taxon>
        <taxon>Bacillati</taxon>
        <taxon>Cyanobacteriota</taxon>
        <taxon>Cyanophyceae</taxon>
        <taxon>Neosynechococcales</taxon>
        <taxon>Neosynechococcaceae</taxon>
        <taxon>Neosynechococcus</taxon>
    </lineage>
</organism>
<dbReference type="GO" id="GO:0000160">
    <property type="term" value="P:phosphorelay signal transduction system"/>
    <property type="evidence" value="ECO:0007669"/>
    <property type="project" value="InterPro"/>
</dbReference>
<protein>
    <recommendedName>
        <fullName evidence="3">Response regulatory domain-containing protein</fullName>
    </recommendedName>
</protein>
<accession>A0A098TL69</accession>
<dbReference type="SMART" id="SM00448">
    <property type="entry name" value="REC"/>
    <property type="match status" value="1"/>
</dbReference>
<keyword evidence="1" id="KW-0597">Phosphoprotein</keyword>
<dbReference type="PROSITE" id="PS50110">
    <property type="entry name" value="RESPONSE_REGULATORY"/>
    <property type="match status" value="1"/>
</dbReference>
<comment type="caution">
    <text evidence="2">Lacks conserved residue(s) required for the propagation of feature annotation.</text>
</comment>
<evidence type="ECO:0000259" key="3">
    <source>
        <dbReference type="PROSITE" id="PS50110"/>
    </source>
</evidence>
<dbReference type="PANTHER" id="PTHR44591:SF23">
    <property type="entry name" value="CHEY SUBFAMILY"/>
    <property type="match status" value="1"/>
</dbReference>
<name>A0A098TL69_9CYAN</name>
<reference evidence="4 5" key="1">
    <citation type="journal article" date="2014" name="Mol. Ecol.">
        <title>Evolution of Synechococcus.</title>
        <authorList>
            <person name="Dvorak P."/>
            <person name="Casamatta D."/>
            <person name="Hasler P."/>
            <person name="Poulickova A."/>
            <person name="Ondrej V."/>
            <person name="Sanges R."/>
        </authorList>
    </citation>
    <scope>NUCLEOTIDE SEQUENCE [LARGE SCALE GENOMIC DNA]</scope>
    <source>
        <strain evidence="4 5">CAUP A 1101</strain>
    </source>
</reference>
<dbReference type="Gene3D" id="3.40.50.2300">
    <property type="match status" value="1"/>
</dbReference>
<evidence type="ECO:0000256" key="1">
    <source>
        <dbReference type="ARBA" id="ARBA00022553"/>
    </source>
</evidence>
<evidence type="ECO:0000256" key="2">
    <source>
        <dbReference type="PROSITE-ProRule" id="PRU00169"/>
    </source>
</evidence>
<dbReference type="InterPro" id="IPR011006">
    <property type="entry name" value="CheY-like_superfamily"/>
</dbReference>
<evidence type="ECO:0000313" key="4">
    <source>
        <dbReference type="EMBL" id="KGF72597.1"/>
    </source>
</evidence>
<dbReference type="CDD" id="cd00156">
    <property type="entry name" value="REC"/>
    <property type="match status" value="1"/>
</dbReference>